<evidence type="ECO:0008006" key="5">
    <source>
        <dbReference type="Google" id="ProtNLM"/>
    </source>
</evidence>
<keyword evidence="2" id="KW-0812">Transmembrane</keyword>
<evidence type="ECO:0000313" key="3">
    <source>
        <dbReference type="EMBL" id="EJW22156.1"/>
    </source>
</evidence>
<gene>
    <name evidence="3" type="ORF">IMCC14465_05500</name>
</gene>
<keyword evidence="2" id="KW-1133">Transmembrane helix</keyword>
<proteinExistence type="predicted"/>
<comment type="caution">
    <text evidence="3">The sequence shown here is derived from an EMBL/GenBank/DDBJ whole genome shotgun (WGS) entry which is preliminary data.</text>
</comment>
<keyword evidence="2" id="KW-0472">Membrane</keyword>
<evidence type="ECO:0000256" key="1">
    <source>
        <dbReference type="SAM" id="MobiDB-lite"/>
    </source>
</evidence>
<evidence type="ECO:0000313" key="4">
    <source>
        <dbReference type="Proteomes" id="UP000004836"/>
    </source>
</evidence>
<keyword evidence="4" id="KW-1185">Reference proteome</keyword>
<name>J9DJQ7_9PROT</name>
<evidence type="ECO:0000256" key="2">
    <source>
        <dbReference type="SAM" id="Phobius"/>
    </source>
</evidence>
<reference evidence="3 4" key="1">
    <citation type="journal article" date="2012" name="J. Bacteriol.">
        <title>Genome Sequence of Strain IMCC14465, Isolated from the East Sea, Belonging to the PS1 Clade of Alphaproteobacteria.</title>
        <authorList>
            <person name="Yang S.J."/>
            <person name="Kang I."/>
            <person name="Cho J.C."/>
        </authorList>
    </citation>
    <scope>NUCLEOTIDE SEQUENCE [LARGE SCALE GENOMIC DNA]</scope>
    <source>
        <strain evidence="3 4">IMCC14465</strain>
    </source>
</reference>
<dbReference type="Proteomes" id="UP000004836">
    <property type="component" value="Unassembled WGS sequence"/>
</dbReference>
<dbReference type="OrthoDB" id="9781616at2"/>
<accession>J9DJQ7</accession>
<protein>
    <recommendedName>
        <fullName evidence="5">Periplasmic heavy metal sensor</fullName>
    </recommendedName>
</protein>
<feature type="region of interest" description="Disordered" evidence="1">
    <location>
        <begin position="162"/>
        <end position="182"/>
    </location>
</feature>
<dbReference type="EMBL" id="ALYF01000002">
    <property type="protein sequence ID" value="EJW22156.1"/>
    <property type="molecule type" value="Genomic_DNA"/>
</dbReference>
<sequence>MTDTSVHISKRKRNIFIIVFLVSLAANFFVLGASISFFMRGHPNTEHEKTSSVERLEKRFLKRINADDRQEVRKIFNQNREKSKALLTSYFKERQNIITYIQGDDIDETQLKNMSEKLLNQERDLSLHLNAVLQELIMTTGPETREQIAKMLSFRDARHRSGRSWLAPKERRHNHSSHNSGE</sequence>
<dbReference type="STRING" id="1220535.IMCC14465_05500"/>
<organism evidence="3 4">
    <name type="scientific">alpha proteobacterium IMCC14465</name>
    <dbReference type="NCBI Taxonomy" id="1220535"/>
    <lineage>
        <taxon>Bacteria</taxon>
        <taxon>Pseudomonadati</taxon>
        <taxon>Pseudomonadota</taxon>
        <taxon>Alphaproteobacteria</taxon>
        <taxon>PS1 clade</taxon>
    </lineage>
</organism>
<feature type="transmembrane region" description="Helical" evidence="2">
    <location>
        <begin position="15"/>
        <end position="39"/>
    </location>
</feature>
<dbReference type="AlphaFoldDB" id="J9DJQ7"/>